<reference evidence="2" key="2">
    <citation type="submission" date="2020-10" db="EMBL/GenBank/DDBJ databases">
        <title>Mucilaginibacter sp. nov., isolated from soil.</title>
        <authorList>
            <person name="Jeon C.O."/>
        </authorList>
    </citation>
    <scope>NUCLEOTIDE SEQUENCE</scope>
    <source>
        <strain evidence="2">R11</strain>
    </source>
</reference>
<proteinExistence type="predicted"/>
<dbReference type="Proteomes" id="UP000638732">
    <property type="component" value="Unassembled WGS sequence"/>
</dbReference>
<evidence type="ECO:0000313" key="3">
    <source>
        <dbReference type="Proteomes" id="UP000638732"/>
    </source>
</evidence>
<dbReference type="PANTHER" id="PTHR33221">
    <property type="entry name" value="WINGED HELIX-TURN-HELIX TRANSCRIPTIONAL REGULATOR, RRF2 FAMILY"/>
    <property type="match status" value="1"/>
</dbReference>
<dbReference type="GO" id="GO:0005829">
    <property type="term" value="C:cytosol"/>
    <property type="evidence" value="ECO:0007669"/>
    <property type="project" value="TreeGrafter"/>
</dbReference>
<dbReference type="GO" id="GO:0003677">
    <property type="term" value="F:DNA binding"/>
    <property type="evidence" value="ECO:0007669"/>
    <property type="project" value="UniProtKB-KW"/>
</dbReference>
<dbReference type="AlphaFoldDB" id="A0A966DTV9"/>
<gene>
    <name evidence="2" type="ORF">GSY63_10360</name>
</gene>
<dbReference type="InterPro" id="IPR030489">
    <property type="entry name" value="TR_Rrf2-type_CS"/>
</dbReference>
<dbReference type="SUPFAM" id="SSF46785">
    <property type="entry name" value="Winged helix' DNA-binding domain"/>
    <property type="match status" value="1"/>
</dbReference>
<dbReference type="NCBIfam" id="TIGR00738">
    <property type="entry name" value="rrf2_super"/>
    <property type="match status" value="1"/>
</dbReference>
<dbReference type="RefSeq" id="WP_166585743.1">
    <property type="nucleotide sequence ID" value="NZ_WWEO01000042.1"/>
</dbReference>
<protein>
    <submittedName>
        <fullName evidence="2">Rrf2 family transcriptional regulator</fullName>
    </submittedName>
</protein>
<dbReference type="PROSITE" id="PS51197">
    <property type="entry name" value="HTH_RRF2_2"/>
    <property type="match status" value="1"/>
</dbReference>
<dbReference type="InterPro" id="IPR000944">
    <property type="entry name" value="Tscrpt_reg_Rrf2"/>
</dbReference>
<name>A0A966DTV9_9SPHI</name>
<organism evidence="2 3">
    <name type="scientific">Mucilaginibacter agri</name>
    <dbReference type="NCBI Taxonomy" id="2695265"/>
    <lineage>
        <taxon>Bacteria</taxon>
        <taxon>Pseudomonadati</taxon>
        <taxon>Bacteroidota</taxon>
        <taxon>Sphingobacteriia</taxon>
        <taxon>Sphingobacteriales</taxon>
        <taxon>Sphingobacteriaceae</taxon>
        <taxon>Mucilaginibacter</taxon>
    </lineage>
</organism>
<evidence type="ECO:0000256" key="1">
    <source>
        <dbReference type="ARBA" id="ARBA00023125"/>
    </source>
</evidence>
<accession>A0A966DTV9</accession>
<dbReference type="PROSITE" id="PS01332">
    <property type="entry name" value="HTH_RRF2_1"/>
    <property type="match status" value="1"/>
</dbReference>
<evidence type="ECO:0000313" key="2">
    <source>
        <dbReference type="EMBL" id="NCD69757.1"/>
    </source>
</evidence>
<dbReference type="Pfam" id="PF02082">
    <property type="entry name" value="Rrf2"/>
    <property type="match status" value="1"/>
</dbReference>
<dbReference type="EMBL" id="WWEO01000042">
    <property type="protein sequence ID" value="NCD69757.1"/>
    <property type="molecule type" value="Genomic_DNA"/>
</dbReference>
<sequence>MLSKKAKYVIKTLILLGKQAEGVLLLGSQIAEMENIPKKSLESILVELKKAGYIFSKKGTGGGYLLAKPLTEIFLIDVVRFADGPIAQVSCASAFHYRRCEECSVEETCSIRDLYLEIWAADVKILSSTSIADMIKKEVSLSKKMELVLS</sequence>
<dbReference type="GO" id="GO:0003700">
    <property type="term" value="F:DNA-binding transcription factor activity"/>
    <property type="evidence" value="ECO:0007669"/>
    <property type="project" value="TreeGrafter"/>
</dbReference>
<keyword evidence="1" id="KW-0238">DNA-binding</keyword>
<dbReference type="InterPro" id="IPR036390">
    <property type="entry name" value="WH_DNA-bd_sf"/>
</dbReference>
<dbReference type="PANTHER" id="PTHR33221:SF5">
    <property type="entry name" value="HTH-TYPE TRANSCRIPTIONAL REGULATOR ISCR"/>
    <property type="match status" value="1"/>
</dbReference>
<comment type="caution">
    <text evidence="2">The sequence shown here is derived from an EMBL/GenBank/DDBJ whole genome shotgun (WGS) entry which is preliminary data.</text>
</comment>
<dbReference type="InterPro" id="IPR036388">
    <property type="entry name" value="WH-like_DNA-bd_sf"/>
</dbReference>
<dbReference type="Gene3D" id="1.10.10.10">
    <property type="entry name" value="Winged helix-like DNA-binding domain superfamily/Winged helix DNA-binding domain"/>
    <property type="match status" value="1"/>
</dbReference>
<keyword evidence="3" id="KW-1185">Reference proteome</keyword>
<reference evidence="2" key="1">
    <citation type="submission" date="2020-01" db="EMBL/GenBank/DDBJ databases">
        <authorList>
            <person name="Seo Y.L."/>
        </authorList>
    </citation>
    <scope>NUCLEOTIDE SEQUENCE</scope>
    <source>
        <strain evidence="2">R11</strain>
    </source>
</reference>